<evidence type="ECO:0000313" key="1">
    <source>
        <dbReference type="EMBL" id="QVI62707.1"/>
    </source>
</evidence>
<name>A0ABX8D5H4_9CELL</name>
<dbReference type="RefSeq" id="WP_207341814.1">
    <property type="nucleotide sequence ID" value="NZ_CP074405.1"/>
</dbReference>
<dbReference type="Proteomes" id="UP000677804">
    <property type="component" value="Chromosome"/>
</dbReference>
<evidence type="ECO:0000313" key="2">
    <source>
        <dbReference type="Proteomes" id="UP000677804"/>
    </source>
</evidence>
<gene>
    <name evidence="1" type="ORF">KG103_01830</name>
</gene>
<proteinExistence type="predicted"/>
<accession>A0ABX8D5H4</accession>
<keyword evidence="2" id="KW-1185">Reference proteome</keyword>
<organism evidence="1 2">
    <name type="scientific">Cellulomonas wangleii</name>
    <dbReference type="NCBI Taxonomy" id="2816956"/>
    <lineage>
        <taxon>Bacteria</taxon>
        <taxon>Bacillati</taxon>
        <taxon>Actinomycetota</taxon>
        <taxon>Actinomycetes</taxon>
        <taxon>Micrococcales</taxon>
        <taxon>Cellulomonadaceae</taxon>
        <taxon>Cellulomonas</taxon>
    </lineage>
</organism>
<protein>
    <recommendedName>
        <fullName evidence="3">Helix-turn-helix domain-containing protein</fullName>
    </recommendedName>
</protein>
<dbReference type="EMBL" id="CP074405">
    <property type="protein sequence ID" value="QVI62707.1"/>
    <property type="molecule type" value="Genomic_DNA"/>
</dbReference>
<evidence type="ECO:0008006" key="3">
    <source>
        <dbReference type="Google" id="ProtNLM"/>
    </source>
</evidence>
<reference evidence="1 2" key="1">
    <citation type="submission" date="2021-05" db="EMBL/GenBank/DDBJ databases">
        <title>Novel species in genus Cellulomonas.</title>
        <authorList>
            <person name="Zhang G."/>
        </authorList>
    </citation>
    <scope>NUCLEOTIDE SEQUENCE [LARGE SCALE GENOMIC DNA]</scope>
    <source>
        <strain evidence="2">zg-ZUI222</strain>
    </source>
</reference>
<sequence length="226" mass="24736">MSEQRVGADLSVAEAARAAGLSHARVGALVRSGRVPSRRIGRQHVITDPEALLAMPRRAGRPMSPRMAWALLLLADDRRPEWVSPGEVYRLRRHLDKLAADPEPEVALQALVRNRAARRPYRAQQPGALLEDDSVVASGLSDARSGMSAGVDVEVYVHEDDVRAVVRRHLLVDAAGGRANVWLHSSELVPAPSLRLQVAADLAEHGGPRERARAREIVREVVGNRR</sequence>